<proteinExistence type="predicted"/>
<dbReference type="RefSeq" id="WP_112117891.1">
    <property type="nucleotide sequence ID" value="NZ_JBFRXT010000002.1"/>
</dbReference>
<evidence type="ECO:0000313" key="3">
    <source>
        <dbReference type="Proteomes" id="UP000251431"/>
    </source>
</evidence>
<name>A0A2X0ZE33_9BACI</name>
<reference evidence="2 3" key="1">
    <citation type="submission" date="2018-06" db="EMBL/GenBank/DDBJ databases">
        <authorList>
            <consortium name="Pathogen Informatics"/>
            <person name="Doyle S."/>
        </authorList>
    </citation>
    <scope>NUCLEOTIDE SEQUENCE [LARGE SCALE GENOMIC DNA]</scope>
    <source>
        <strain evidence="2 3">NCTC7582</strain>
    </source>
</reference>
<dbReference type="EC" id="2.1.1.-" evidence="2"/>
<dbReference type="PANTHER" id="PTHR43861">
    <property type="entry name" value="TRANS-ACONITATE 2-METHYLTRANSFERASE-RELATED"/>
    <property type="match status" value="1"/>
</dbReference>
<dbReference type="GO" id="GO:0008757">
    <property type="term" value="F:S-adenosylmethionine-dependent methyltransferase activity"/>
    <property type="evidence" value="ECO:0007669"/>
    <property type="project" value="InterPro"/>
</dbReference>
<gene>
    <name evidence="2" type="primary">ycgJ</name>
    <name evidence="2" type="ORF">NCTC7582_03570</name>
</gene>
<feature type="domain" description="Methyltransferase type 11" evidence="1">
    <location>
        <begin position="40"/>
        <end position="135"/>
    </location>
</feature>
<dbReference type="EMBL" id="UAQE01000001">
    <property type="protein sequence ID" value="SPU00771.1"/>
    <property type="molecule type" value="Genomic_DNA"/>
</dbReference>
<dbReference type="PANTHER" id="PTHR43861:SF1">
    <property type="entry name" value="TRANS-ACONITATE 2-METHYLTRANSFERASE"/>
    <property type="match status" value="1"/>
</dbReference>
<sequence>MGIDFHNQQHRTSYTTRQADSSWKAALAKHIPFHSMGKAVDIGCGGGIYAKALVDMGVASVTGVDFSLAMLDGAKENCRAYPQITFVQGNAFNTGLAGDTFDIVLERALIHHIQDVKACFQEAFRLLQQGGYFIVQDRTPEDCLLRGDAHHIRGYFFESFPSLIQKEVERRHTSQLVTESLQEVGFQEISELKLWETRQVYANKEQLLADLQGRVGRSLLHELNDNQLSTLLEHIRNAITTEGSIIEKDRWTIWIAKKK</sequence>
<dbReference type="SUPFAM" id="SSF53335">
    <property type="entry name" value="S-adenosyl-L-methionine-dependent methyltransferases"/>
    <property type="match status" value="1"/>
</dbReference>
<evidence type="ECO:0000313" key="2">
    <source>
        <dbReference type="EMBL" id="SPU00771.1"/>
    </source>
</evidence>
<dbReference type="AlphaFoldDB" id="A0A2X0ZE33"/>
<dbReference type="Gene3D" id="3.40.50.150">
    <property type="entry name" value="Vaccinia Virus protein VP39"/>
    <property type="match status" value="1"/>
</dbReference>
<dbReference type="InterPro" id="IPR029063">
    <property type="entry name" value="SAM-dependent_MTases_sf"/>
</dbReference>
<dbReference type="Proteomes" id="UP000251431">
    <property type="component" value="Unassembled WGS sequence"/>
</dbReference>
<dbReference type="GO" id="GO:0032259">
    <property type="term" value="P:methylation"/>
    <property type="evidence" value="ECO:0007669"/>
    <property type="project" value="UniProtKB-KW"/>
</dbReference>
<dbReference type="InterPro" id="IPR013216">
    <property type="entry name" value="Methyltransf_11"/>
</dbReference>
<accession>A0A2X0ZE33</accession>
<keyword evidence="2" id="KW-0808">Transferase</keyword>
<dbReference type="Pfam" id="PF08241">
    <property type="entry name" value="Methyltransf_11"/>
    <property type="match status" value="1"/>
</dbReference>
<dbReference type="CDD" id="cd02440">
    <property type="entry name" value="AdoMet_MTases"/>
    <property type="match status" value="1"/>
</dbReference>
<keyword evidence="2" id="KW-0489">Methyltransferase</keyword>
<protein>
    <submittedName>
        <fullName evidence="2">Type 11 methyltransferase</fullName>
        <ecNumber evidence="2">2.1.1.-</ecNumber>
    </submittedName>
</protein>
<organism evidence="2 3">
    <name type="scientific">Lysinibacillus capsici</name>
    <dbReference type="NCBI Taxonomy" id="2115968"/>
    <lineage>
        <taxon>Bacteria</taxon>
        <taxon>Bacillati</taxon>
        <taxon>Bacillota</taxon>
        <taxon>Bacilli</taxon>
        <taxon>Bacillales</taxon>
        <taxon>Bacillaceae</taxon>
        <taxon>Lysinibacillus</taxon>
    </lineage>
</organism>
<evidence type="ECO:0000259" key="1">
    <source>
        <dbReference type="Pfam" id="PF08241"/>
    </source>
</evidence>